<gene>
    <name evidence="6" type="ORF">AN695_0222620</name>
    <name evidence="5" type="ORF">DKC05_07215</name>
</gene>
<sequence>MKYRFNDHILFDADTRTLSPTDFSDDPISISSPSKRLLLLLIAHHGEAVGRELIFKKVWDDYGMVSSNNNLNQCVSKLRRVIKNLGVEDEVIVTVPKVGFMLRDEITIESYEDAEDIHDAEPAAAVPGSAPAAAANPASDTVIGGASSHLGYSRRGWLMFSAMVLGGILMAIAVTAYFSGSGARQESYLGKSGNCKVFMSLPDASATVNASLNRDILAYAAHQTGECSGDEFLLVVRSNQVRAYISGISRLFLLRCKILREHKMEICSGLESDNAEFIN</sequence>
<dbReference type="AlphaFoldDB" id="A0A5P6H2P5"/>
<dbReference type="EMBL" id="CP029449">
    <property type="protein sequence ID" value="AWL67476.1"/>
    <property type="molecule type" value="Genomic_DNA"/>
</dbReference>
<feature type="transmembrane region" description="Helical" evidence="3">
    <location>
        <begin position="157"/>
        <end position="178"/>
    </location>
</feature>
<dbReference type="GO" id="GO:0003677">
    <property type="term" value="F:DNA binding"/>
    <property type="evidence" value="ECO:0007669"/>
    <property type="project" value="UniProtKB-UniRule"/>
</dbReference>
<feature type="domain" description="OmpR/PhoB-type" evidence="4">
    <location>
        <begin position="1"/>
        <end position="104"/>
    </location>
</feature>
<dbReference type="InterPro" id="IPR036388">
    <property type="entry name" value="WH-like_DNA-bd_sf"/>
</dbReference>
<accession>A0A5P6H2P5</accession>
<dbReference type="Gene3D" id="1.10.10.10">
    <property type="entry name" value="Winged helix-like DNA-binding domain superfamily/Winged helix DNA-binding domain"/>
    <property type="match status" value="1"/>
</dbReference>
<evidence type="ECO:0000256" key="1">
    <source>
        <dbReference type="ARBA" id="ARBA00023125"/>
    </source>
</evidence>
<reference evidence="5 8" key="3">
    <citation type="submission" date="2018-05" db="EMBL/GenBank/DDBJ databases">
        <title>Klebsiella quasipneumonaiae provides a window into carbapenemase gene transfer, plasmid rearrangements and nosocomial acquisition from the hospital environment.</title>
        <authorList>
            <person name="Mathers A.J."/>
            <person name="Vegesana K."/>
            <person name="Stoesser N."/>
            <person name="Crook D."/>
            <person name="Vaughan A."/>
            <person name="Barry K."/>
            <person name="Parikh H."/>
            <person name="Sebra R."/>
            <person name="Kotay S."/>
            <person name="Walker A.S."/>
            <person name="Sheppard A.E."/>
        </authorList>
    </citation>
    <scope>NUCLEOTIDE SEQUENCE [LARGE SCALE GENOMIC DNA]</scope>
    <source>
        <strain evidence="5 8">CAV1761</strain>
    </source>
</reference>
<keyword evidence="3" id="KW-1133">Transmembrane helix</keyword>
<dbReference type="Proteomes" id="UP000050489">
    <property type="component" value="Unassembled WGS sequence"/>
</dbReference>
<evidence type="ECO:0000313" key="7">
    <source>
        <dbReference type="Proteomes" id="UP000050489"/>
    </source>
</evidence>
<evidence type="ECO:0000313" key="8">
    <source>
        <dbReference type="Proteomes" id="UP000245399"/>
    </source>
</evidence>
<evidence type="ECO:0000256" key="3">
    <source>
        <dbReference type="SAM" id="Phobius"/>
    </source>
</evidence>
<dbReference type="Pfam" id="PF00486">
    <property type="entry name" value="Trans_reg_C"/>
    <property type="match status" value="1"/>
</dbReference>
<dbReference type="RefSeq" id="WP_038880862.1">
    <property type="nucleotide sequence ID" value="NZ_CABMHU010000172.1"/>
</dbReference>
<dbReference type="InterPro" id="IPR016032">
    <property type="entry name" value="Sig_transdc_resp-reg_C-effctor"/>
</dbReference>
<dbReference type="Proteomes" id="UP000245399">
    <property type="component" value="Chromosome"/>
</dbReference>
<evidence type="ECO:0000313" key="6">
    <source>
        <dbReference type="EMBL" id="OCO81833.1"/>
    </source>
</evidence>
<reference evidence="6" key="2">
    <citation type="journal article" date="2017" name="PLoS ONE">
        <title>Genomic and phenotypic characterisation of fluoroquinolone resistance mechanisms in Enterobacteriaceae in Durban, South Africa.</title>
        <authorList>
            <person name="Osei Sekyere J."/>
            <person name="Amoako D.G."/>
        </authorList>
    </citation>
    <scope>NUCLEOTIDE SEQUENCE</scope>
    <source>
        <strain evidence="6">945174350</strain>
    </source>
</reference>
<evidence type="ECO:0000256" key="2">
    <source>
        <dbReference type="PROSITE-ProRule" id="PRU01091"/>
    </source>
</evidence>
<protein>
    <submittedName>
        <fullName evidence="6">CadC family transcriptional regulator</fullName>
    </submittedName>
</protein>
<keyword evidence="3" id="KW-0472">Membrane</keyword>
<dbReference type="SUPFAM" id="SSF46894">
    <property type="entry name" value="C-terminal effector domain of the bipartite response regulators"/>
    <property type="match status" value="1"/>
</dbReference>
<keyword evidence="3" id="KW-0812">Transmembrane</keyword>
<dbReference type="PROSITE" id="PS51755">
    <property type="entry name" value="OMPR_PHOB"/>
    <property type="match status" value="1"/>
</dbReference>
<dbReference type="GO" id="GO:0000160">
    <property type="term" value="P:phosphorelay signal transduction system"/>
    <property type="evidence" value="ECO:0007669"/>
    <property type="project" value="InterPro"/>
</dbReference>
<dbReference type="InterPro" id="IPR001867">
    <property type="entry name" value="OmpR/PhoB-type_DNA-bd"/>
</dbReference>
<dbReference type="EMBL" id="LJEX02000118">
    <property type="protein sequence ID" value="OCO81833.1"/>
    <property type="molecule type" value="Genomic_DNA"/>
</dbReference>
<reference evidence="7" key="1">
    <citation type="submission" date="2016-04" db="EMBL/GenBank/DDBJ databases">
        <authorList>
            <person name="Osei Sekyere J."/>
            <person name="Sivertsen A."/>
            <person name="Pedersen A.T."/>
            <person name="Sundsfjord A."/>
        </authorList>
    </citation>
    <scope>NUCLEOTIDE SEQUENCE [LARGE SCALE GENOMIC DNA]</scope>
    <source>
        <strain evidence="7">945174350</strain>
    </source>
</reference>
<feature type="DNA-binding region" description="OmpR/PhoB-type" evidence="2">
    <location>
        <begin position="1"/>
        <end position="104"/>
    </location>
</feature>
<evidence type="ECO:0000313" key="5">
    <source>
        <dbReference type="EMBL" id="AWL67476.1"/>
    </source>
</evidence>
<keyword evidence="1 2" id="KW-0238">DNA-binding</keyword>
<dbReference type="GO" id="GO:0006355">
    <property type="term" value="P:regulation of DNA-templated transcription"/>
    <property type="evidence" value="ECO:0007669"/>
    <property type="project" value="InterPro"/>
</dbReference>
<evidence type="ECO:0000259" key="4">
    <source>
        <dbReference type="PROSITE" id="PS51755"/>
    </source>
</evidence>
<name>A0A5P6H2P5_SERMA</name>
<proteinExistence type="predicted"/>
<dbReference type="CDD" id="cd00383">
    <property type="entry name" value="trans_reg_C"/>
    <property type="match status" value="1"/>
</dbReference>
<dbReference type="SMART" id="SM00862">
    <property type="entry name" value="Trans_reg_C"/>
    <property type="match status" value="1"/>
</dbReference>
<organism evidence="6 7">
    <name type="scientific">Serratia marcescens</name>
    <dbReference type="NCBI Taxonomy" id="615"/>
    <lineage>
        <taxon>Bacteria</taxon>
        <taxon>Pseudomonadati</taxon>
        <taxon>Pseudomonadota</taxon>
        <taxon>Gammaproteobacteria</taxon>
        <taxon>Enterobacterales</taxon>
        <taxon>Yersiniaceae</taxon>
        <taxon>Serratia</taxon>
    </lineage>
</organism>